<comment type="caution">
    <text evidence="1">The sequence shown here is derived from an EMBL/GenBank/DDBJ whole genome shotgun (WGS) entry which is preliminary data.</text>
</comment>
<organism evidence="1 2">
    <name type="scientific">Nephila pilipes</name>
    <name type="common">Giant wood spider</name>
    <name type="synonym">Nephila maculata</name>
    <dbReference type="NCBI Taxonomy" id="299642"/>
    <lineage>
        <taxon>Eukaryota</taxon>
        <taxon>Metazoa</taxon>
        <taxon>Ecdysozoa</taxon>
        <taxon>Arthropoda</taxon>
        <taxon>Chelicerata</taxon>
        <taxon>Arachnida</taxon>
        <taxon>Araneae</taxon>
        <taxon>Araneomorphae</taxon>
        <taxon>Entelegynae</taxon>
        <taxon>Araneoidea</taxon>
        <taxon>Nephilidae</taxon>
        <taxon>Nephila</taxon>
    </lineage>
</organism>
<dbReference type="Proteomes" id="UP000887013">
    <property type="component" value="Unassembled WGS sequence"/>
</dbReference>
<keyword evidence="2" id="KW-1185">Reference proteome</keyword>
<dbReference type="AlphaFoldDB" id="A0A8X6UFE2"/>
<evidence type="ECO:0000313" key="1">
    <source>
        <dbReference type="EMBL" id="GFU13827.1"/>
    </source>
</evidence>
<reference evidence="1" key="1">
    <citation type="submission" date="2020-08" db="EMBL/GenBank/DDBJ databases">
        <title>Multicomponent nature underlies the extraordinary mechanical properties of spider dragline silk.</title>
        <authorList>
            <person name="Kono N."/>
            <person name="Nakamura H."/>
            <person name="Mori M."/>
            <person name="Yoshida Y."/>
            <person name="Ohtoshi R."/>
            <person name="Malay A.D."/>
            <person name="Moran D.A.P."/>
            <person name="Tomita M."/>
            <person name="Numata K."/>
            <person name="Arakawa K."/>
        </authorList>
    </citation>
    <scope>NUCLEOTIDE SEQUENCE</scope>
</reference>
<protein>
    <submittedName>
        <fullName evidence="1">Uncharacterized protein</fullName>
    </submittedName>
</protein>
<feature type="non-terminal residue" evidence="1">
    <location>
        <position position="37"/>
    </location>
</feature>
<name>A0A8X6UFE2_NEPPI</name>
<sequence length="37" mass="4167">MSSVLAPPSASSEQIPRFRHGRFMAFLLLSPPCFRCE</sequence>
<proteinExistence type="predicted"/>
<dbReference type="EMBL" id="BMAW01125731">
    <property type="protein sequence ID" value="GFU13827.1"/>
    <property type="molecule type" value="Genomic_DNA"/>
</dbReference>
<evidence type="ECO:0000313" key="2">
    <source>
        <dbReference type="Proteomes" id="UP000887013"/>
    </source>
</evidence>
<gene>
    <name evidence="1" type="ORF">NPIL_237511</name>
</gene>
<accession>A0A8X6UFE2</accession>